<name>A0A3P7PQ99_9FIRM</name>
<reference evidence="3 4" key="1">
    <citation type="submission" date="2018-09" db="EMBL/GenBank/DDBJ databases">
        <authorList>
            <person name="Postec A."/>
        </authorList>
    </citation>
    <scope>NUCLEOTIDE SEQUENCE [LARGE SCALE GENOMIC DNA]</scope>
    <source>
        <strain evidence="3">70B-A</strain>
    </source>
</reference>
<dbReference type="SMART" id="SM00267">
    <property type="entry name" value="GGDEF"/>
    <property type="match status" value="1"/>
</dbReference>
<dbReference type="NCBIfam" id="TIGR00254">
    <property type="entry name" value="GGDEF"/>
    <property type="match status" value="1"/>
</dbReference>
<dbReference type="InterPro" id="IPR050469">
    <property type="entry name" value="Diguanylate_Cyclase"/>
</dbReference>
<dbReference type="InterPro" id="IPR029787">
    <property type="entry name" value="Nucleotide_cyclase"/>
</dbReference>
<accession>A0A3P7PQ99</accession>
<feature type="domain" description="GGDEF" evidence="2">
    <location>
        <begin position="281"/>
        <end position="412"/>
    </location>
</feature>
<organism evidence="3 4">
    <name type="scientific">Petrocella atlantisensis</name>
    <dbReference type="NCBI Taxonomy" id="2173034"/>
    <lineage>
        <taxon>Bacteria</taxon>
        <taxon>Bacillati</taxon>
        <taxon>Bacillota</taxon>
        <taxon>Clostridia</taxon>
        <taxon>Lachnospirales</taxon>
        <taxon>Vallitaleaceae</taxon>
        <taxon>Petrocella</taxon>
    </lineage>
</organism>
<keyword evidence="1" id="KW-0812">Transmembrane</keyword>
<dbReference type="GO" id="GO:0005886">
    <property type="term" value="C:plasma membrane"/>
    <property type="evidence" value="ECO:0007669"/>
    <property type="project" value="TreeGrafter"/>
</dbReference>
<evidence type="ECO:0000259" key="2">
    <source>
        <dbReference type="PROSITE" id="PS50887"/>
    </source>
</evidence>
<dbReference type="GO" id="GO:0043709">
    <property type="term" value="P:cell adhesion involved in single-species biofilm formation"/>
    <property type="evidence" value="ECO:0007669"/>
    <property type="project" value="TreeGrafter"/>
</dbReference>
<dbReference type="OrthoDB" id="9801014at2"/>
<feature type="transmembrane region" description="Helical" evidence="1">
    <location>
        <begin position="40"/>
        <end position="63"/>
    </location>
</feature>
<keyword evidence="1" id="KW-1133">Transmembrane helix</keyword>
<dbReference type="Pfam" id="PF00990">
    <property type="entry name" value="GGDEF"/>
    <property type="match status" value="1"/>
</dbReference>
<dbReference type="Gene3D" id="3.30.70.270">
    <property type="match status" value="1"/>
</dbReference>
<feature type="transmembrane region" description="Helical" evidence="1">
    <location>
        <begin position="9"/>
        <end position="34"/>
    </location>
</feature>
<sequence length="412" mass="47692">MGRLRSIELYIAIVTTFTLAVLAVAITFILVTLYDIQDRTILIAMAIAINTLLMIIFNILLSVRFMKATKDLKQDLILKEILYDLFHQTSLKHSIDETCDLILKAAIRAIPYAKRGTIMDVTSPNLVQYKAYEGYSLDQLNGMRLNLKNTYLYKETQGKMDRTIIIPDTVNYIKNQNKAASVDQIIKEDKDTIRSTVCTPIVVNGKVFGMLNVDSCKYDAFSQKEVDTIEIFAYEVGRMIRYTQVMNENIYLSRYDDMTKIYNRGYFYELHKKMYNNPAIKDYIFIATDLNNLKEVNDTYGHGIGDRLIRHFTKNVSSLLTENCVFGRYGGDEFNILLPHWTKNEAYALIEKINQKLADDPIKAGEDVIFVSYSYGVVQCPTDEKDYKELIKLADQRMYAHKREMEAERFEY</sequence>
<dbReference type="AlphaFoldDB" id="A0A3P7PQ99"/>
<dbReference type="InterPro" id="IPR043128">
    <property type="entry name" value="Rev_trsase/Diguanyl_cyclase"/>
</dbReference>
<keyword evidence="4" id="KW-1185">Reference proteome</keyword>
<evidence type="ECO:0000313" key="3">
    <source>
        <dbReference type="EMBL" id="VDN46577.1"/>
    </source>
</evidence>
<protein>
    <recommendedName>
        <fullName evidence="2">GGDEF domain-containing protein</fullName>
    </recommendedName>
</protein>
<dbReference type="RefSeq" id="WP_125136062.1">
    <property type="nucleotide sequence ID" value="NZ_LR130778.1"/>
</dbReference>
<dbReference type="KEGG" id="cbar:PATL70BA_0710"/>
<dbReference type="InterPro" id="IPR029016">
    <property type="entry name" value="GAF-like_dom_sf"/>
</dbReference>
<dbReference type="EMBL" id="LR130778">
    <property type="protein sequence ID" value="VDN46577.1"/>
    <property type="molecule type" value="Genomic_DNA"/>
</dbReference>
<dbReference type="SUPFAM" id="SSF55073">
    <property type="entry name" value="Nucleotide cyclase"/>
    <property type="match status" value="1"/>
</dbReference>
<dbReference type="InterPro" id="IPR000160">
    <property type="entry name" value="GGDEF_dom"/>
</dbReference>
<evidence type="ECO:0000256" key="1">
    <source>
        <dbReference type="SAM" id="Phobius"/>
    </source>
</evidence>
<evidence type="ECO:0000313" key="4">
    <source>
        <dbReference type="Proteomes" id="UP000279029"/>
    </source>
</evidence>
<dbReference type="PANTHER" id="PTHR45138:SF6">
    <property type="entry name" value="DIGUANYLATE CYCLASE DGCN"/>
    <property type="match status" value="1"/>
</dbReference>
<dbReference type="CDD" id="cd01949">
    <property type="entry name" value="GGDEF"/>
    <property type="match status" value="1"/>
</dbReference>
<proteinExistence type="predicted"/>
<dbReference type="InterPro" id="IPR003018">
    <property type="entry name" value="GAF"/>
</dbReference>
<gene>
    <name evidence="3" type="ORF">PATL70BA_0710</name>
</gene>
<dbReference type="Gene3D" id="3.30.450.40">
    <property type="match status" value="1"/>
</dbReference>
<dbReference type="PROSITE" id="PS50887">
    <property type="entry name" value="GGDEF"/>
    <property type="match status" value="1"/>
</dbReference>
<dbReference type="Pfam" id="PF13185">
    <property type="entry name" value="GAF_2"/>
    <property type="match status" value="1"/>
</dbReference>
<dbReference type="PANTHER" id="PTHR45138">
    <property type="entry name" value="REGULATORY COMPONENTS OF SENSORY TRANSDUCTION SYSTEM"/>
    <property type="match status" value="1"/>
</dbReference>
<keyword evidence="1" id="KW-0472">Membrane</keyword>
<dbReference type="GO" id="GO:0052621">
    <property type="term" value="F:diguanylate cyclase activity"/>
    <property type="evidence" value="ECO:0007669"/>
    <property type="project" value="TreeGrafter"/>
</dbReference>
<dbReference type="GO" id="GO:1902201">
    <property type="term" value="P:negative regulation of bacterial-type flagellum-dependent cell motility"/>
    <property type="evidence" value="ECO:0007669"/>
    <property type="project" value="TreeGrafter"/>
</dbReference>
<dbReference type="SUPFAM" id="SSF55781">
    <property type="entry name" value="GAF domain-like"/>
    <property type="match status" value="1"/>
</dbReference>
<dbReference type="Proteomes" id="UP000279029">
    <property type="component" value="Chromosome"/>
</dbReference>